<proteinExistence type="predicted"/>
<dbReference type="OrthoDB" id="5818058at2759"/>
<name>E3MXL4_CAERE</name>
<sequence length="53" mass="6180">MVIQNEDSRNLAETLDEILKLQEELQSRIGSSNKCLETNFENIKDFTEKFGFL</sequence>
<dbReference type="GO" id="GO:0090316">
    <property type="term" value="P:positive regulation of intracellular protein transport"/>
    <property type="evidence" value="ECO:0007669"/>
    <property type="project" value="EnsemblMetazoa"/>
</dbReference>
<dbReference type="AlphaFoldDB" id="E3MXL4"/>
<dbReference type="Proteomes" id="UP000008281">
    <property type="component" value="Unassembled WGS sequence"/>
</dbReference>
<dbReference type="GO" id="GO:0016197">
    <property type="term" value="P:endosomal transport"/>
    <property type="evidence" value="ECO:0007669"/>
    <property type="project" value="EnsemblMetazoa"/>
</dbReference>
<reference evidence="1" key="1">
    <citation type="submission" date="2007-07" db="EMBL/GenBank/DDBJ databases">
        <title>PCAP assembly of the Caenorhabditis remanei genome.</title>
        <authorList>
            <consortium name="The Caenorhabditis remanei Sequencing Consortium"/>
            <person name="Wilson R.K."/>
        </authorList>
    </citation>
    <scope>NUCLEOTIDE SEQUENCE [LARGE SCALE GENOMIC DNA]</scope>
    <source>
        <strain evidence="1">PB4641</strain>
    </source>
</reference>
<keyword evidence="2" id="KW-1185">Reference proteome</keyword>
<dbReference type="EMBL" id="DS268492">
    <property type="protein sequence ID" value="EFP11696.1"/>
    <property type="molecule type" value="Genomic_DNA"/>
</dbReference>
<evidence type="ECO:0000313" key="2">
    <source>
        <dbReference type="Proteomes" id="UP000008281"/>
    </source>
</evidence>
<dbReference type="HOGENOM" id="CLU_3070716_0_0_1"/>
<gene>
    <name evidence="1" type="ORF">CRE_27759</name>
</gene>
<dbReference type="eggNOG" id="ENOG502TJ5Z">
    <property type="taxonomic scope" value="Eukaryota"/>
</dbReference>
<evidence type="ECO:0000313" key="1">
    <source>
        <dbReference type="EMBL" id="EFP11696.1"/>
    </source>
</evidence>
<dbReference type="GO" id="GO:0005768">
    <property type="term" value="C:endosome"/>
    <property type="evidence" value="ECO:0007669"/>
    <property type="project" value="EnsemblMetazoa"/>
</dbReference>
<accession>E3MXL4</accession>
<organism evidence="2">
    <name type="scientific">Caenorhabditis remanei</name>
    <name type="common">Caenorhabditis vulgaris</name>
    <dbReference type="NCBI Taxonomy" id="31234"/>
    <lineage>
        <taxon>Eukaryota</taxon>
        <taxon>Metazoa</taxon>
        <taxon>Ecdysozoa</taxon>
        <taxon>Nematoda</taxon>
        <taxon>Chromadorea</taxon>
        <taxon>Rhabditida</taxon>
        <taxon>Rhabditina</taxon>
        <taxon>Rhabditomorpha</taxon>
        <taxon>Rhabditoidea</taxon>
        <taxon>Rhabditidae</taxon>
        <taxon>Peloderinae</taxon>
        <taxon>Caenorhabditis</taxon>
    </lineage>
</organism>
<dbReference type="InParanoid" id="E3MXL4"/>
<dbReference type="STRING" id="31234.E3MXL4"/>
<protein>
    <submittedName>
        <fullName evidence="1">Uncharacterized protein</fullName>
    </submittedName>
</protein>